<dbReference type="OrthoDB" id="3223377at2759"/>
<dbReference type="InterPro" id="IPR045339">
    <property type="entry name" value="DUF6534"/>
</dbReference>
<feature type="transmembrane region" description="Helical" evidence="1">
    <location>
        <begin position="111"/>
        <end position="132"/>
    </location>
</feature>
<dbReference type="Proteomes" id="UP000054166">
    <property type="component" value="Unassembled WGS sequence"/>
</dbReference>
<keyword evidence="4" id="KW-1185">Reference proteome</keyword>
<evidence type="ECO:0000256" key="1">
    <source>
        <dbReference type="SAM" id="Phobius"/>
    </source>
</evidence>
<dbReference type="Pfam" id="PF20152">
    <property type="entry name" value="DUF6534"/>
    <property type="match status" value="1"/>
</dbReference>
<keyword evidence="1" id="KW-1133">Transmembrane helix</keyword>
<feature type="domain" description="DUF6534" evidence="2">
    <location>
        <begin position="117"/>
        <end position="202"/>
    </location>
</feature>
<dbReference type="EMBL" id="KN832994">
    <property type="protein sequence ID" value="KIM82479.1"/>
    <property type="molecule type" value="Genomic_DNA"/>
</dbReference>
<feature type="transmembrane region" description="Helical" evidence="1">
    <location>
        <begin position="41"/>
        <end position="63"/>
    </location>
</feature>
<proteinExistence type="predicted"/>
<protein>
    <recommendedName>
        <fullName evidence="2">DUF6534 domain-containing protein</fullName>
    </recommendedName>
</protein>
<evidence type="ECO:0000259" key="2">
    <source>
        <dbReference type="Pfam" id="PF20152"/>
    </source>
</evidence>
<organism evidence="3 4">
    <name type="scientific">Piloderma croceum (strain F 1598)</name>
    <dbReference type="NCBI Taxonomy" id="765440"/>
    <lineage>
        <taxon>Eukaryota</taxon>
        <taxon>Fungi</taxon>
        <taxon>Dikarya</taxon>
        <taxon>Basidiomycota</taxon>
        <taxon>Agaricomycotina</taxon>
        <taxon>Agaricomycetes</taxon>
        <taxon>Agaricomycetidae</taxon>
        <taxon>Atheliales</taxon>
        <taxon>Atheliaceae</taxon>
        <taxon>Piloderma</taxon>
    </lineage>
</organism>
<name>A0A0C3FRU5_PILCF</name>
<dbReference type="InParanoid" id="A0A0C3FRU5"/>
<evidence type="ECO:0000313" key="4">
    <source>
        <dbReference type="Proteomes" id="UP000054166"/>
    </source>
</evidence>
<keyword evidence="1" id="KW-0812">Transmembrane</keyword>
<feature type="transmembrane region" description="Helical" evidence="1">
    <location>
        <begin position="75"/>
        <end position="99"/>
    </location>
</feature>
<accession>A0A0C3FRU5</accession>
<dbReference type="PANTHER" id="PTHR40465">
    <property type="entry name" value="CHROMOSOME 1, WHOLE GENOME SHOTGUN SEQUENCE"/>
    <property type="match status" value="1"/>
</dbReference>
<reference evidence="4" key="2">
    <citation type="submission" date="2015-01" db="EMBL/GenBank/DDBJ databases">
        <title>Evolutionary Origins and Diversification of the Mycorrhizal Mutualists.</title>
        <authorList>
            <consortium name="DOE Joint Genome Institute"/>
            <consortium name="Mycorrhizal Genomics Consortium"/>
            <person name="Kohler A."/>
            <person name="Kuo A."/>
            <person name="Nagy L.G."/>
            <person name="Floudas D."/>
            <person name="Copeland A."/>
            <person name="Barry K.W."/>
            <person name="Cichocki N."/>
            <person name="Veneault-Fourrey C."/>
            <person name="LaButti K."/>
            <person name="Lindquist E.A."/>
            <person name="Lipzen A."/>
            <person name="Lundell T."/>
            <person name="Morin E."/>
            <person name="Murat C."/>
            <person name="Riley R."/>
            <person name="Ohm R."/>
            <person name="Sun H."/>
            <person name="Tunlid A."/>
            <person name="Henrissat B."/>
            <person name="Grigoriev I.V."/>
            <person name="Hibbett D.S."/>
            <person name="Martin F."/>
        </authorList>
    </citation>
    <scope>NUCLEOTIDE SEQUENCE [LARGE SCALE GENOMIC DNA]</scope>
    <source>
        <strain evidence="4">F 1598</strain>
    </source>
</reference>
<dbReference type="STRING" id="765440.A0A0C3FRU5"/>
<dbReference type="PANTHER" id="PTHR40465:SF1">
    <property type="entry name" value="DUF6534 DOMAIN-CONTAINING PROTEIN"/>
    <property type="match status" value="1"/>
</dbReference>
<gene>
    <name evidence="3" type="ORF">PILCRDRAFT_820340</name>
</gene>
<dbReference type="HOGENOM" id="CLU_046025_14_1_1"/>
<dbReference type="AlphaFoldDB" id="A0A0C3FRU5"/>
<feature type="transmembrane region" description="Helical" evidence="1">
    <location>
        <begin position="144"/>
        <end position="170"/>
    </location>
</feature>
<reference evidence="3 4" key="1">
    <citation type="submission" date="2014-04" db="EMBL/GenBank/DDBJ databases">
        <authorList>
            <consortium name="DOE Joint Genome Institute"/>
            <person name="Kuo A."/>
            <person name="Tarkka M."/>
            <person name="Buscot F."/>
            <person name="Kohler A."/>
            <person name="Nagy L.G."/>
            <person name="Floudas D."/>
            <person name="Copeland A."/>
            <person name="Barry K.W."/>
            <person name="Cichocki N."/>
            <person name="Veneault-Fourrey C."/>
            <person name="LaButti K."/>
            <person name="Lindquist E.A."/>
            <person name="Lipzen A."/>
            <person name="Lundell T."/>
            <person name="Morin E."/>
            <person name="Murat C."/>
            <person name="Sun H."/>
            <person name="Tunlid A."/>
            <person name="Henrissat B."/>
            <person name="Grigoriev I.V."/>
            <person name="Hibbett D.S."/>
            <person name="Martin F."/>
            <person name="Nordberg H.P."/>
            <person name="Cantor M.N."/>
            <person name="Hua S.X."/>
        </authorList>
    </citation>
    <scope>NUCLEOTIDE SEQUENCE [LARGE SCALE GENOMIC DNA]</scope>
    <source>
        <strain evidence="3 4">F 1598</strain>
    </source>
</reference>
<evidence type="ECO:0000313" key="3">
    <source>
        <dbReference type="EMBL" id="KIM82479.1"/>
    </source>
</evidence>
<sequence length="229" mass="25360">MLNSILSASVLDTVHVCLVSDSFWDILLHARPLQKPSFTGLSWQLTTSFTIVVFVMIIVQSFFCLRVWKVSGGNRFIVTIIILASVIQFGIAVCTYEYIDPTNKSRTLPRLNFISCLVCDGTIAASLVYFFRNFRVGQPRTEPVLQQLIVLSVNTGTLLCVITAMMLALFETKRGSAFLLAPQFISGKLYTNTLIATLNSRRGLRELVDRSIAFSLPTIPSSISTPAVV</sequence>
<keyword evidence="1" id="KW-0472">Membrane</keyword>